<dbReference type="InterPro" id="IPR025944">
    <property type="entry name" value="Sigma_54_int_dom_CS"/>
</dbReference>
<evidence type="ECO:0000256" key="4">
    <source>
        <dbReference type="ARBA" id="ARBA00023125"/>
    </source>
</evidence>
<evidence type="ECO:0000313" key="8">
    <source>
        <dbReference type="EMBL" id="QQT00270.1"/>
    </source>
</evidence>
<evidence type="ECO:0000313" key="9">
    <source>
        <dbReference type="Proteomes" id="UP000595254"/>
    </source>
</evidence>
<dbReference type="CDD" id="cd00009">
    <property type="entry name" value="AAA"/>
    <property type="match status" value="1"/>
</dbReference>
<sequence length="461" mass="52029">MKTEDFFNTREVLEAILKSIDEGIHVIDNSGRTIFYNEVAGGHDGMKVEEVLGKPLLKAFPSLNQKSSTLLQVIETEQPIFDKRQSYLNLHGKMIETLNTTLPIHVDNQMIGAIEIAKDYSRLKNLSERLLDLETTVKKPSISKKNVNNGAVYTFNDILTKNHDFQQIIRQGKRAAESESAVLVFGESGVGKELFVQGIHNASPRCKGPFIAQNCAALPESLLESLLFGTAKGSYTGAVERQGLFELANGGTLFLDELQSMPIELQAKLLRVLEDGLVRRIGGSKSTFVDARIITAMNTHPEKAIQEKTLRPDLFYRLNVLSYELPPLHKRPEDVVYLVNHFIRHFNVQLGRAVEGISEEVQTIFLTHHWPGNVRELKHTIEFMMNHTEGTVLQGTDLPVFLKKNIEQNQGIQPLRDALNQMEETYIQRALLQANGNVLQASKLLDIPRQTLQYKIQKRQK</sequence>
<dbReference type="Pfam" id="PF25601">
    <property type="entry name" value="AAA_lid_14"/>
    <property type="match status" value="1"/>
</dbReference>
<dbReference type="CDD" id="cd00130">
    <property type="entry name" value="PAS"/>
    <property type="match status" value="1"/>
</dbReference>
<accession>A0A974NMB3</accession>
<dbReference type="InterPro" id="IPR000014">
    <property type="entry name" value="PAS"/>
</dbReference>
<dbReference type="InterPro" id="IPR009057">
    <property type="entry name" value="Homeodomain-like_sf"/>
</dbReference>
<dbReference type="SMART" id="SM00091">
    <property type="entry name" value="PAS"/>
    <property type="match status" value="1"/>
</dbReference>
<dbReference type="AlphaFoldDB" id="A0A974NMB3"/>
<dbReference type="Pfam" id="PF08448">
    <property type="entry name" value="PAS_4"/>
    <property type="match status" value="1"/>
</dbReference>
<evidence type="ECO:0000256" key="3">
    <source>
        <dbReference type="ARBA" id="ARBA00023015"/>
    </source>
</evidence>
<dbReference type="PROSITE" id="PS00676">
    <property type="entry name" value="SIGMA54_INTERACT_2"/>
    <property type="match status" value="1"/>
</dbReference>
<feature type="domain" description="PAS" evidence="7">
    <location>
        <begin position="9"/>
        <end position="57"/>
    </location>
</feature>
<dbReference type="InterPro" id="IPR027417">
    <property type="entry name" value="P-loop_NTPase"/>
</dbReference>
<dbReference type="KEGG" id="ppsr:I6J18_22315"/>
<dbReference type="InterPro" id="IPR002197">
    <property type="entry name" value="HTH_Fis"/>
</dbReference>
<feature type="domain" description="Sigma-54 factor interaction" evidence="6">
    <location>
        <begin position="158"/>
        <end position="386"/>
    </location>
</feature>
<dbReference type="InterPro" id="IPR002078">
    <property type="entry name" value="Sigma_54_int"/>
</dbReference>
<dbReference type="NCBIfam" id="TIGR00229">
    <property type="entry name" value="sensory_box"/>
    <property type="match status" value="1"/>
</dbReference>
<evidence type="ECO:0000259" key="7">
    <source>
        <dbReference type="PROSITE" id="PS50112"/>
    </source>
</evidence>
<dbReference type="PROSITE" id="PS50045">
    <property type="entry name" value="SIGMA54_INTERACT_4"/>
    <property type="match status" value="1"/>
</dbReference>
<dbReference type="Gene3D" id="3.30.450.20">
    <property type="entry name" value="PAS domain"/>
    <property type="match status" value="1"/>
</dbReference>
<dbReference type="PANTHER" id="PTHR32071">
    <property type="entry name" value="TRANSCRIPTIONAL REGULATORY PROTEIN"/>
    <property type="match status" value="1"/>
</dbReference>
<keyword evidence="1" id="KW-0547">Nucleotide-binding</keyword>
<dbReference type="PANTHER" id="PTHR32071:SF74">
    <property type="entry name" value="TRANSCRIPTIONAL ACTIVATOR ROCR"/>
    <property type="match status" value="1"/>
</dbReference>
<dbReference type="SUPFAM" id="SSF46689">
    <property type="entry name" value="Homeodomain-like"/>
    <property type="match status" value="1"/>
</dbReference>
<dbReference type="SUPFAM" id="SSF52540">
    <property type="entry name" value="P-loop containing nucleoside triphosphate hydrolases"/>
    <property type="match status" value="1"/>
</dbReference>
<dbReference type="FunFam" id="3.40.50.300:FF:000006">
    <property type="entry name" value="DNA-binding transcriptional regulator NtrC"/>
    <property type="match status" value="1"/>
</dbReference>
<dbReference type="InterPro" id="IPR025662">
    <property type="entry name" value="Sigma_54_int_dom_ATP-bd_1"/>
</dbReference>
<dbReference type="Gene3D" id="1.10.8.60">
    <property type="match status" value="1"/>
</dbReference>
<dbReference type="GO" id="GO:0005524">
    <property type="term" value="F:ATP binding"/>
    <property type="evidence" value="ECO:0007669"/>
    <property type="project" value="UniProtKB-KW"/>
</dbReference>
<dbReference type="PROSITE" id="PS50112">
    <property type="entry name" value="PAS"/>
    <property type="match status" value="1"/>
</dbReference>
<dbReference type="GO" id="GO:0006355">
    <property type="term" value="P:regulation of DNA-templated transcription"/>
    <property type="evidence" value="ECO:0007669"/>
    <property type="project" value="InterPro"/>
</dbReference>
<gene>
    <name evidence="8" type="ORF">I6J18_22315</name>
</gene>
<keyword evidence="2" id="KW-0067">ATP-binding</keyword>
<name>A0A974NMB3_PERPY</name>
<dbReference type="InterPro" id="IPR025943">
    <property type="entry name" value="Sigma_54_int_dom_ATP-bd_2"/>
</dbReference>
<dbReference type="Gene3D" id="1.10.10.60">
    <property type="entry name" value="Homeodomain-like"/>
    <property type="match status" value="1"/>
</dbReference>
<dbReference type="PROSITE" id="PS00688">
    <property type="entry name" value="SIGMA54_INTERACT_3"/>
    <property type="match status" value="1"/>
</dbReference>
<keyword evidence="5" id="KW-0804">Transcription</keyword>
<keyword evidence="9" id="KW-1185">Reference proteome</keyword>
<keyword evidence="3" id="KW-0805">Transcription regulation</keyword>
<dbReference type="SMART" id="SM00382">
    <property type="entry name" value="AAA"/>
    <property type="match status" value="1"/>
</dbReference>
<proteinExistence type="predicted"/>
<reference evidence="8 9" key="1">
    <citation type="submission" date="2021-01" db="EMBL/GenBank/DDBJ databases">
        <title>FDA dAtabase for Regulatory Grade micrObial Sequences (FDA-ARGOS): Supporting development and validation of Infectious Disease Dx tests.</title>
        <authorList>
            <person name="Nelson B."/>
            <person name="Plummer A."/>
            <person name="Tallon L."/>
            <person name="Sadzewicz L."/>
            <person name="Zhao X."/>
            <person name="Boylan J."/>
            <person name="Ott S."/>
            <person name="Bowen H."/>
            <person name="Vavikolanu K."/>
            <person name="Mehta A."/>
            <person name="Aluvathingal J."/>
            <person name="Nadendla S."/>
            <person name="Myers T."/>
            <person name="Yan Y."/>
            <person name="Sichtig H."/>
        </authorList>
    </citation>
    <scope>NUCLEOTIDE SEQUENCE [LARGE SCALE GENOMIC DNA]</scope>
    <source>
        <strain evidence="8 9">FDAARGOS_1161</strain>
    </source>
</reference>
<dbReference type="PROSITE" id="PS00675">
    <property type="entry name" value="SIGMA54_INTERACT_1"/>
    <property type="match status" value="1"/>
</dbReference>
<organism evidence="8 9">
    <name type="scientific">Peribacillus psychrosaccharolyticus</name>
    <name type="common">Bacillus psychrosaccharolyticus</name>
    <dbReference type="NCBI Taxonomy" id="1407"/>
    <lineage>
        <taxon>Bacteria</taxon>
        <taxon>Bacillati</taxon>
        <taxon>Bacillota</taxon>
        <taxon>Bacilli</taxon>
        <taxon>Bacillales</taxon>
        <taxon>Bacillaceae</taxon>
        <taxon>Peribacillus</taxon>
    </lineage>
</organism>
<evidence type="ECO:0000259" key="6">
    <source>
        <dbReference type="PROSITE" id="PS50045"/>
    </source>
</evidence>
<dbReference type="Pfam" id="PF00158">
    <property type="entry name" value="Sigma54_activat"/>
    <property type="match status" value="1"/>
</dbReference>
<dbReference type="EMBL" id="CP068053">
    <property type="protein sequence ID" value="QQT00270.1"/>
    <property type="molecule type" value="Genomic_DNA"/>
</dbReference>
<protein>
    <submittedName>
        <fullName evidence="8">Sigma-54-dependent Fis family transcriptional regulator</fullName>
    </submittedName>
</protein>
<dbReference type="InterPro" id="IPR013656">
    <property type="entry name" value="PAS_4"/>
</dbReference>
<keyword evidence="4" id="KW-0238">DNA-binding</keyword>
<evidence type="ECO:0000256" key="2">
    <source>
        <dbReference type="ARBA" id="ARBA00022840"/>
    </source>
</evidence>
<dbReference type="Gene3D" id="3.40.50.300">
    <property type="entry name" value="P-loop containing nucleotide triphosphate hydrolases"/>
    <property type="match status" value="1"/>
</dbReference>
<evidence type="ECO:0000256" key="1">
    <source>
        <dbReference type="ARBA" id="ARBA00022741"/>
    </source>
</evidence>
<dbReference type="Pfam" id="PF02954">
    <property type="entry name" value="HTH_8"/>
    <property type="match status" value="1"/>
</dbReference>
<dbReference type="InterPro" id="IPR003593">
    <property type="entry name" value="AAA+_ATPase"/>
</dbReference>
<dbReference type="GO" id="GO:0043565">
    <property type="term" value="F:sequence-specific DNA binding"/>
    <property type="evidence" value="ECO:0007669"/>
    <property type="project" value="InterPro"/>
</dbReference>
<dbReference type="Proteomes" id="UP000595254">
    <property type="component" value="Chromosome"/>
</dbReference>
<dbReference type="RefSeq" id="WP_040375640.1">
    <property type="nucleotide sequence ID" value="NZ_CP068053.1"/>
</dbReference>
<dbReference type="InterPro" id="IPR035965">
    <property type="entry name" value="PAS-like_dom_sf"/>
</dbReference>
<dbReference type="SUPFAM" id="SSF55785">
    <property type="entry name" value="PYP-like sensor domain (PAS domain)"/>
    <property type="match status" value="1"/>
</dbReference>
<dbReference type="InterPro" id="IPR058031">
    <property type="entry name" value="AAA_lid_NorR"/>
</dbReference>
<evidence type="ECO:0000256" key="5">
    <source>
        <dbReference type="ARBA" id="ARBA00023163"/>
    </source>
</evidence>